<sequence>MAKKAVALLSGGLDSALACALTLRLGFDVVGVNLATGFCVGEGRCDTALALAQRLGIPLRLLDVGEEFLAVVRDPKFGYGSGMNPCLDCRILMVRTAGRVMEEEGADFVVTGEVLGQRPMSQHRRALDLVARESGVGDRLVRPLSGRLLPATSPEREGWVRREDWLDIQGRSRKRQLALARDWGLTEFVQPSGGCCLLLTRTYAVRLRDAFAVRGRDNLTREEFALLRFGRHFRVSPTVKVIVGRNERENAVLAGFAPGRWVLSFPRVPGPVALVEGEPTDAELGLAARLAARYSDARPDEPVAVRASRGDEVRDLSLVPLAADDPRIPLWKLGE</sequence>
<dbReference type="AlphaFoldDB" id="A0A2X3KWR9"/>
<dbReference type="OrthoDB" id="9781887at2"/>
<protein>
    <submittedName>
        <fullName evidence="5">Thiamine biosynthesis protein</fullName>
    </submittedName>
</protein>
<keyword evidence="6" id="KW-1185">Reference proteome</keyword>
<keyword evidence="2" id="KW-0067">ATP-binding</keyword>
<dbReference type="PANTHER" id="PTHR11933:SF6">
    <property type="entry name" value="THIL AANH DOMAIN-CONTAINING PROTEIN"/>
    <property type="match status" value="1"/>
</dbReference>
<dbReference type="GO" id="GO:0004810">
    <property type="term" value="F:CCA tRNA nucleotidyltransferase activity"/>
    <property type="evidence" value="ECO:0007669"/>
    <property type="project" value="InterPro"/>
</dbReference>
<evidence type="ECO:0000259" key="4">
    <source>
        <dbReference type="Pfam" id="PF18297"/>
    </source>
</evidence>
<gene>
    <name evidence="5" type="ORF">BARAN1_1004</name>
</gene>
<evidence type="ECO:0000256" key="1">
    <source>
        <dbReference type="ARBA" id="ARBA00022741"/>
    </source>
</evidence>
<dbReference type="Gene3D" id="3.40.50.620">
    <property type="entry name" value="HUPs"/>
    <property type="match status" value="1"/>
</dbReference>
<evidence type="ECO:0000313" key="5">
    <source>
        <dbReference type="EMBL" id="SQD93028.1"/>
    </source>
</evidence>
<evidence type="ECO:0000313" key="6">
    <source>
        <dbReference type="Proteomes" id="UP000249818"/>
    </source>
</evidence>
<dbReference type="Pfam" id="PF02568">
    <property type="entry name" value="ThiI"/>
    <property type="match status" value="1"/>
</dbReference>
<name>A0A2X3KWR9_9BACT</name>
<dbReference type="EMBL" id="LS483254">
    <property type="protein sequence ID" value="SQD93028.1"/>
    <property type="molecule type" value="Genomic_DNA"/>
</dbReference>
<dbReference type="InterPro" id="IPR059101">
    <property type="entry name" value="NFACT-R_2"/>
</dbReference>
<organism evidence="5 6">
    <name type="scientific">Candidatus Bipolaricaulis anaerobius</name>
    <dbReference type="NCBI Taxonomy" id="2026885"/>
    <lineage>
        <taxon>Bacteria</taxon>
        <taxon>Candidatus Bipolaricaulota</taxon>
        <taxon>Candidatus Bipolaricaulia</taxon>
        <taxon>Candidatus Bipolaricaulales</taxon>
        <taxon>Candidatus Bipolaricaulaceae</taxon>
        <taxon>Candidatus Bipolaricaulis</taxon>
    </lineage>
</organism>
<feature type="domain" description="NFACT protein RNA binding" evidence="4">
    <location>
        <begin position="230"/>
        <end position="322"/>
    </location>
</feature>
<evidence type="ECO:0000256" key="2">
    <source>
        <dbReference type="ARBA" id="ARBA00022840"/>
    </source>
</evidence>
<dbReference type="InterPro" id="IPR020536">
    <property type="entry name" value="ThiI_AANH"/>
</dbReference>
<dbReference type="GO" id="GO:0005524">
    <property type="term" value="F:ATP binding"/>
    <property type="evidence" value="ECO:0007669"/>
    <property type="project" value="UniProtKB-KW"/>
</dbReference>
<keyword evidence="1" id="KW-0547">Nucleotide-binding</keyword>
<proteinExistence type="predicted"/>
<dbReference type="Proteomes" id="UP000249818">
    <property type="component" value="Chromosome BARAN1"/>
</dbReference>
<feature type="domain" description="Thil AANH" evidence="3">
    <location>
        <begin position="3"/>
        <end position="131"/>
    </location>
</feature>
<dbReference type="Pfam" id="PF18297">
    <property type="entry name" value="NFACT-R_2"/>
    <property type="match status" value="1"/>
</dbReference>
<dbReference type="InterPro" id="IPR014729">
    <property type="entry name" value="Rossmann-like_a/b/a_fold"/>
</dbReference>
<dbReference type="SUPFAM" id="SSF52402">
    <property type="entry name" value="Adenine nucleotide alpha hydrolases-like"/>
    <property type="match status" value="1"/>
</dbReference>
<accession>A0A2X3KWR9</accession>
<dbReference type="RefSeq" id="WP_122031448.1">
    <property type="nucleotide sequence ID" value="NZ_LS483254.1"/>
</dbReference>
<reference evidence="6" key="1">
    <citation type="submission" date="2018-05" db="EMBL/GenBank/DDBJ databases">
        <authorList>
            <person name="Hao L."/>
        </authorList>
    </citation>
    <scope>NUCLEOTIDE SEQUENCE [LARGE SCALE GENOMIC DNA]</scope>
</reference>
<dbReference type="PANTHER" id="PTHR11933">
    <property type="entry name" value="TRNA 5-METHYLAMINOMETHYL-2-THIOURIDYLATE -METHYLTRANSFERASE"/>
    <property type="match status" value="1"/>
</dbReference>
<dbReference type="KEGG" id="bana:BARAN1_1004"/>
<evidence type="ECO:0000259" key="3">
    <source>
        <dbReference type="Pfam" id="PF02568"/>
    </source>
</evidence>